<name>A0ACC0H8G7_9ERIC</name>
<reference evidence="1 2" key="1">
    <citation type="journal article" date="2022" name="Plant J.">
        <title>Chromosome-level genome of Camellia lanceoleosa provides a valuable resource for understanding genome evolution and self-incompatibility.</title>
        <authorList>
            <person name="Gong W."/>
            <person name="Xiao S."/>
            <person name="Wang L."/>
            <person name="Liao Z."/>
            <person name="Chang Y."/>
            <person name="Mo W."/>
            <person name="Hu G."/>
            <person name="Li W."/>
            <person name="Zhao G."/>
            <person name="Zhu H."/>
            <person name="Hu X."/>
            <person name="Ji K."/>
            <person name="Xiang X."/>
            <person name="Song Q."/>
            <person name="Yuan D."/>
            <person name="Jin S."/>
            <person name="Zhang L."/>
        </authorList>
    </citation>
    <scope>NUCLEOTIDE SEQUENCE [LARGE SCALE GENOMIC DNA]</scope>
    <source>
        <strain evidence="1">SQ_2022a</strain>
    </source>
</reference>
<evidence type="ECO:0000313" key="2">
    <source>
        <dbReference type="Proteomes" id="UP001060215"/>
    </source>
</evidence>
<dbReference type="EMBL" id="CM045764">
    <property type="protein sequence ID" value="KAI8008685.1"/>
    <property type="molecule type" value="Genomic_DNA"/>
</dbReference>
<sequence length="550" mass="61359">MADSLLPLLTQDRFELCEGSDENEDISNRCLFGKILASKSLNQHAVSNIILNTWRPRAKLEISSWSENRFLFQFEDLKDHRRVLAEAPWSVMGNLLVLQPLFARVSASEMVFHWSPFWVQVHGLPVAKMTKQNAEFIGKRLGNLIGVEAIHEGLLLNRSYLRIRVEMDVTKPLPLGFFLQHNSSPGSEQMETWVHYKYKKLVDFCYDCGRIGHVNSMCKFVSRKEAKNSPYGPDLRTSRAPRLNMPLEQVKHWMDEVEMKVQALSQGRSAVVRRVELGAVEVGAPHSATAANVVVPDVWDIPLGVSTGPADEEVIGPSGRAVLSDPYMEGRKVVTIESTNPGVVLGATVEATEIGPNLLSSSIAGPRPSYFMTEPSDQLIPLVEAQQTLDQFEPLFEIGIEEIRANSPTQLGLLALTVDRCMDLIFQDLSIKRKAQVDFEVSGRPAKLLKGEKLVELRALNLSSRSKRRSIIHGCGSKGFLRGRPKGKVNRFAHKDAVGNSDTPILEMALVSVPVQWPRDEVEDCCSQVPSTFPTESECKARGLLYNYKS</sequence>
<organism evidence="1 2">
    <name type="scientific">Camellia lanceoleosa</name>
    <dbReference type="NCBI Taxonomy" id="1840588"/>
    <lineage>
        <taxon>Eukaryota</taxon>
        <taxon>Viridiplantae</taxon>
        <taxon>Streptophyta</taxon>
        <taxon>Embryophyta</taxon>
        <taxon>Tracheophyta</taxon>
        <taxon>Spermatophyta</taxon>
        <taxon>Magnoliopsida</taxon>
        <taxon>eudicotyledons</taxon>
        <taxon>Gunneridae</taxon>
        <taxon>Pentapetalae</taxon>
        <taxon>asterids</taxon>
        <taxon>Ericales</taxon>
        <taxon>Theaceae</taxon>
        <taxon>Camellia</taxon>
    </lineage>
</organism>
<keyword evidence="2" id="KW-1185">Reference proteome</keyword>
<gene>
    <name evidence="1" type="ORF">LOK49_LG07G00164</name>
</gene>
<proteinExistence type="predicted"/>
<protein>
    <submittedName>
        <fullName evidence="1">Uncharacterized protein</fullName>
    </submittedName>
</protein>
<accession>A0ACC0H8G7</accession>
<comment type="caution">
    <text evidence="1">The sequence shown here is derived from an EMBL/GenBank/DDBJ whole genome shotgun (WGS) entry which is preliminary data.</text>
</comment>
<dbReference type="Proteomes" id="UP001060215">
    <property type="component" value="Chromosome 7"/>
</dbReference>
<evidence type="ECO:0000313" key="1">
    <source>
        <dbReference type="EMBL" id="KAI8008685.1"/>
    </source>
</evidence>